<feature type="non-terminal residue" evidence="13">
    <location>
        <position position="1"/>
    </location>
</feature>
<evidence type="ECO:0000256" key="5">
    <source>
        <dbReference type="ARBA" id="ARBA00022833"/>
    </source>
</evidence>
<comment type="similarity">
    <text evidence="10">Belongs to the creA/MIG C2H2-type zinc-finger protein family.</text>
</comment>
<dbReference type="SUPFAM" id="SSF57667">
    <property type="entry name" value="beta-beta-alpha zinc fingers"/>
    <property type="match status" value="1"/>
</dbReference>
<dbReference type="Pfam" id="PF00096">
    <property type="entry name" value="zf-C2H2"/>
    <property type="match status" value="2"/>
</dbReference>
<dbReference type="GO" id="GO:0005634">
    <property type="term" value="C:nucleus"/>
    <property type="evidence" value="ECO:0007669"/>
    <property type="project" value="UniProtKB-SubCell"/>
</dbReference>
<keyword evidence="5" id="KW-0862">Zinc</keyword>
<keyword evidence="4 11" id="KW-0863">Zinc-finger</keyword>
<dbReference type="STRING" id="796925.A0A137P1F6"/>
<dbReference type="InterPro" id="IPR051007">
    <property type="entry name" value="creA/MIG_C2H2-ZnF"/>
</dbReference>
<protein>
    <recommendedName>
        <fullName evidence="12">C2H2-type domain-containing protein</fullName>
    </recommendedName>
</protein>
<comment type="subcellular location">
    <subcellularLocation>
        <location evidence="1">Nucleus</location>
    </subcellularLocation>
</comment>
<dbReference type="InterPro" id="IPR036236">
    <property type="entry name" value="Znf_C2H2_sf"/>
</dbReference>
<dbReference type="GO" id="GO:0008270">
    <property type="term" value="F:zinc ion binding"/>
    <property type="evidence" value="ECO:0007669"/>
    <property type="project" value="UniProtKB-KW"/>
</dbReference>
<evidence type="ECO:0000256" key="2">
    <source>
        <dbReference type="ARBA" id="ARBA00022723"/>
    </source>
</evidence>
<dbReference type="FunFam" id="3.30.160.60:FF:000018">
    <property type="entry name" value="Krueppel-like factor 15"/>
    <property type="match status" value="1"/>
</dbReference>
<evidence type="ECO:0000256" key="11">
    <source>
        <dbReference type="PROSITE-ProRule" id="PRU00042"/>
    </source>
</evidence>
<dbReference type="Proteomes" id="UP000070444">
    <property type="component" value="Unassembled WGS sequence"/>
</dbReference>
<dbReference type="GO" id="GO:0000433">
    <property type="term" value="P:carbon catabolite repression of transcription from RNA polymerase II promoter by glucose"/>
    <property type="evidence" value="ECO:0007669"/>
    <property type="project" value="TreeGrafter"/>
</dbReference>
<evidence type="ECO:0000313" key="14">
    <source>
        <dbReference type="Proteomes" id="UP000070444"/>
    </source>
</evidence>
<organism evidence="13 14">
    <name type="scientific">Conidiobolus coronatus (strain ATCC 28846 / CBS 209.66 / NRRL 28638)</name>
    <name type="common">Delacroixia coronata</name>
    <dbReference type="NCBI Taxonomy" id="796925"/>
    <lineage>
        <taxon>Eukaryota</taxon>
        <taxon>Fungi</taxon>
        <taxon>Fungi incertae sedis</taxon>
        <taxon>Zoopagomycota</taxon>
        <taxon>Entomophthoromycotina</taxon>
        <taxon>Entomophthoromycetes</taxon>
        <taxon>Entomophthorales</taxon>
        <taxon>Ancylistaceae</taxon>
        <taxon>Conidiobolus</taxon>
    </lineage>
</organism>
<evidence type="ECO:0000256" key="9">
    <source>
        <dbReference type="ARBA" id="ARBA00023242"/>
    </source>
</evidence>
<evidence type="ECO:0000256" key="8">
    <source>
        <dbReference type="ARBA" id="ARBA00023163"/>
    </source>
</evidence>
<evidence type="ECO:0000259" key="12">
    <source>
        <dbReference type="PROSITE" id="PS50157"/>
    </source>
</evidence>
<feature type="domain" description="C2H2-type" evidence="12">
    <location>
        <begin position="42"/>
        <end position="66"/>
    </location>
</feature>
<keyword evidence="8" id="KW-0804">Transcription</keyword>
<dbReference type="PANTHER" id="PTHR47428:SF1">
    <property type="entry name" value="REGULATORY PROTEIN MIG1-RELATED"/>
    <property type="match status" value="1"/>
</dbReference>
<dbReference type="OrthoDB" id="654211at2759"/>
<name>A0A137P1F6_CONC2</name>
<dbReference type="InterPro" id="IPR013087">
    <property type="entry name" value="Znf_C2H2_type"/>
</dbReference>
<evidence type="ECO:0000256" key="6">
    <source>
        <dbReference type="ARBA" id="ARBA00023015"/>
    </source>
</evidence>
<keyword evidence="3" id="KW-0677">Repeat</keyword>
<evidence type="ECO:0000256" key="1">
    <source>
        <dbReference type="ARBA" id="ARBA00004123"/>
    </source>
</evidence>
<dbReference type="PROSITE" id="PS00028">
    <property type="entry name" value="ZINC_FINGER_C2H2_1"/>
    <property type="match status" value="2"/>
</dbReference>
<keyword evidence="2" id="KW-0479">Metal-binding</keyword>
<evidence type="ECO:0000256" key="4">
    <source>
        <dbReference type="ARBA" id="ARBA00022771"/>
    </source>
</evidence>
<proteinExistence type="inferred from homology"/>
<dbReference type="EMBL" id="KQ964556">
    <property type="protein sequence ID" value="KXN68896.1"/>
    <property type="molecule type" value="Genomic_DNA"/>
</dbReference>
<dbReference type="GO" id="GO:0000978">
    <property type="term" value="F:RNA polymerase II cis-regulatory region sequence-specific DNA binding"/>
    <property type="evidence" value="ECO:0007669"/>
    <property type="project" value="TreeGrafter"/>
</dbReference>
<feature type="non-terminal residue" evidence="13">
    <location>
        <position position="66"/>
    </location>
</feature>
<dbReference type="PROSITE" id="PS50157">
    <property type="entry name" value="ZINC_FINGER_C2H2_2"/>
    <property type="match status" value="2"/>
</dbReference>
<keyword evidence="14" id="KW-1185">Reference proteome</keyword>
<keyword evidence="6" id="KW-0805">Transcription regulation</keyword>
<accession>A0A137P1F6</accession>
<feature type="domain" description="C2H2-type" evidence="12">
    <location>
        <begin position="14"/>
        <end position="41"/>
    </location>
</feature>
<dbReference type="PANTHER" id="PTHR47428">
    <property type="entry name" value="REGULATORY PROTEIN MIG1-RELATED"/>
    <property type="match status" value="1"/>
</dbReference>
<evidence type="ECO:0000256" key="3">
    <source>
        <dbReference type="ARBA" id="ARBA00022737"/>
    </source>
</evidence>
<dbReference type="Gene3D" id="3.30.160.60">
    <property type="entry name" value="Classic Zinc Finger"/>
    <property type="match status" value="2"/>
</dbReference>
<evidence type="ECO:0000313" key="13">
    <source>
        <dbReference type="EMBL" id="KXN68896.1"/>
    </source>
</evidence>
<dbReference type="GO" id="GO:0005737">
    <property type="term" value="C:cytoplasm"/>
    <property type="evidence" value="ECO:0007669"/>
    <property type="project" value="TreeGrafter"/>
</dbReference>
<dbReference type="SMART" id="SM00355">
    <property type="entry name" value="ZnF_C2H2"/>
    <property type="match status" value="2"/>
</dbReference>
<dbReference type="FunFam" id="3.30.160.60:FF:000089">
    <property type="entry name" value="DNA-binding protein creA"/>
    <property type="match status" value="1"/>
</dbReference>
<gene>
    <name evidence="13" type="ORF">CONCODRAFT_26205</name>
</gene>
<dbReference type="OMA" id="PHQCTHA"/>
<sequence>KKTKSQLNKTHRPYSCPYCDKCFYRLEHQTRHIRTHTGEKPYACTYMNCTKKFSRSDELTRHYKIH</sequence>
<reference evidence="13 14" key="1">
    <citation type="journal article" date="2015" name="Genome Biol. Evol.">
        <title>Phylogenomic analyses indicate that early fungi evolved digesting cell walls of algal ancestors of land plants.</title>
        <authorList>
            <person name="Chang Y."/>
            <person name="Wang S."/>
            <person name="Sekimoto S."/>
            <person name="Aerts A.L."/>
            <person name="Choi C."/>
            <person name="Clum A."/>
            <person name="LaButti K.M."/>
            <person name="Lindquist E.A."/>
            <person name="Yee Ngan C."/>
            <person name="Ohm R.A."/>
            <person name="Salamov A.A."/>
            <person name="Grigoriev I.V."/>
            <person name="Spatafora J.W."/>
            <person name="Berbee M.L."/>
        </authorList>
    </citation>
    <scope>NUCLEOTIDE SEQUENCE [LARGE SCALE GENOMIC DNA]</scope>
    <source>
        <strain evidence="13 14">NRRL 28638</strain>
    </source>
</reference>
<keyword evidence="9" id="KW-0539">Nucleus</keyword>
<evidence type="ECO:0000256" key="10">
    <source>
        <dbReference type="ARBA" id="ARBA00038023"/>
    </source>
</evidence>
<dbReference type="AlphaFoldDB" id="A0A137P1F6"/>
<keyword evidence="7" id="KW-0238">DNA-binding</keyword>
<evidence type="ECO:0000256" key="7">
    <source>
        <dbReference type="ARBA" id="ARBA00023125"/>
    </source>
</evidence>